<reference evidence="5 6" key="1">
    <citation type="submission" date="2016-07" db="EMBL/GenBank/DDBJ databases">
        <title>Genomic sequencing of ranaviruses isolated from turbot Scopthalamus maximus and Atlantic cod Gadus morhua.</title>
        <authorList>
            <person name="Ariel E."/>
            <person name="Steckler N.K."/>
            <person name="Subramaniam K."/>
            <person name="Olesen N.J."/>
            <person name="Waltzek T.B."/>
        </authorList>
    </citation>
    <scope>NUCLEOTIDE SEQUENCE [LARGE SCALE GENOMIC DNA]</scope>
    <source>
        <strain evidence="5">GAM14001</strain>
    </source>
</reference>
<dbReference type="GO" id="GO:0043022">
    <property type="term" value="F:ribosome binding"/>
    <property type="evidence" value="ECO:0007669"/>
    <property type="project" value="TreeGrafter"/>
</dbReference>
<keyword evidence="2" id="KW-0396">Initiation factor</keyword>
<keyword evidence="3" id="KW-0648">Protein biosynthesis</keyword>
<name>A0A1B2IU26_FRG3V</name>
<evidence type="ECO:0000313" key="5">
    <source>
        <dbReference type="EMBL" id="ANZ57091.1"/>
    </source>
</evidence>
<dbReference type="Proteomes" id="UP000101523">
    <property type="component" value="Segment"/>
</dbReference>
<evidence type="ECO:0000259" key="4">
    <source>
        <dbReference type="PROSITE" id="PS50126"/>
    </source>
</evidence>
<evidence type="ECO:0000256" key="1">
    <source>
        <dbReference type="ARBA" id="ARBA00007223"/>
    </source>
</evidence>
<dbReference type="GO" id="GO:0003723">
    <property type="term" value="F:RNA binding"/>
    <property type="evidence" value="ECO:0007669"/>
    <property type="project" value="InterPro"/>
</dbReference>
<protein>
    <submittedName>
        <fullName evidence="5">eIF-2 alpha-like protein</fullName>
    </submittedName>
</protein>
<dbReference type="PANTHER" id="PTHR10602">
    <property type="entry name" value="EUKARYOTIC TRANSLATION INITIATION FACTOR 2 SUBUNIT 1"/>
    <property type="match status" value="1"/>
</dbReference>
<dbReference type="PROSITE" id="PS50126">
    <property type="entry name" value="S1"/>
    <property type="match status" value="1"/>
</dbReference>
<dbReference type="PANTHER" id="PTHR10602:SF0">
    <property type="entry name" value="EUKARYOTIC TRANSLATION INITIATION FACTOR 2 SUBUNIT 1"/>
    <property type="match status" value="1"/>
</dbReference>
<proteinExistence type="inferred from homology"/>
<evidence type="ECO:0000256" key="2">
    <source>
        <dbReference type="ARBA" id="ARBA00022540"/>
    </source>
</evidence>
<dbReference type="InterPro" id="IPR012340">
    <property type="entry name" value="NA-bd_OB-fold"/>
</dbReference>
<dbReference type="InterPro" id="IPR003029">
    <property type="entry name" value="S1_domain"/>
</dbReference>
<dbReference type="EMBL" id="KX574342">
    <property type="protein sequence ID" value="ANZ57091.1"/>
    <property type="molecule type" value="Genomic_DNA"/>
</dbReference>
<comment type="similarity">
    <text evidence="1">Belongs to the eIF-2-alpha family.</text>
</comment>
<evidence type="ECO:0000313" key="6">
    <source>
        <dbReference type="Proteomes" id="UP000101523"/>
    </source>
</evidence>
<dbReference type="InterPro" id="IPR011488">
    <property type="entry name" value="TIF_2_asu"/>
</dbReference>
<dbReference type="SUPFAM" id="SSF50249">
    <property type="entry name" value="Nucleic acid-binding proteins"/>
    <property type="match status" value="1"/>
</dbReference>
<sequence>MAHNRFYSEMLPRQGDVTMCRVSRRPGSWGEGVYVSMMEYGHIEGYVAYGVENRKAIRKRRGKLTPGAEMCVTVLNVDREKGYMDLDDRAVTADQAYECCSRYQLRRTEMVVAERVAEYAGVKGSTVSDFLDKTVRTLRPGSLMSGTRDLKISSNLKQLLREFGAKAGLDRAGRAEAVVRVPVALFGHVLRGVTTAYDAIKVMRPDSEVTVAVHPPESGAVAVTVMAGDSEEAYWGLHAVLSEVREVVSAAGGGQCPFV</sequence>
<organism evidence="5 6">
    <name type="scientific">Cod iridovirus</name>
    <dbReference type="NCBI Taxonomy" id="1887316"/>
    <lineage>
        <taxon>Viruses</taxon>
        <taxon>Varidnaviria</taxon>
        <taxon>Bamfordvirae</taxon>
        <taxon>Nucleocytoviricota</taxon>
        <taxon>Megaviricetes</taxon>
        <taxon>Pimascovirales</taxon>
        <taxon>Pimascovirales incertae sedis</taxon>
        <taxon>Iridoviridae</taxon>
        <taxon>Alphairidovirinae</taxon>
        <taxon>Ranavirus</taxon>
        <taxon>Ranavirus rana1</taxon>
        <taxon>Frog virus 3</taxon>
    </lineage>
</organism>
<dbReference type="Gene3D" id="2.40.50.140">
    <property type="entry name" value="Nucleic acid-binding proteins"/>
    <property type="match status" value="1"/>
</dbReference>
<evidence type="ECO:0000256" key="3">
    <source>
        <dbReference type="ARBA" id="ARBA00022917"/>
    </source>
</evidence>
<feature type="domain" description="S1 motif" evidence="4">
    <location>
        <begin position="15"/>
        <end position="89"/>
    </location>
</feature>
<accession>A0A1B2IU26</accession>